<dbReference type="EMBL" id="JAPCXB010000033">
    <property type="protein sequence ID" value="KAJ1613573.1"/>
    <property type="molecule type" value="Genomic_DNA"/>
</dbReference>
<keyword evidence="3" id="KW-1185">Reference proteome</keyword>
<proteinExistence type="predicted"/>
<protein>
    <submittedName>
        <fullName evidence="2">Uncharacterized protein</fullName>
    </submittedName>
</protein>
<feature type="region of interest" description="Disordered" evidence="1">
    <location>
        <begin position="195"/>
        <end position="217"/>
    </location>
</feature>
<evidence type="ECO:0000313" key="2">
    <source>
        <dbReference type="EMBL" id="KAJ1613573.1"/>
    </source>
</evidence>
<comment type="caution">
    <text evidence="2">The sequence shown here is derived from an EMBL/GenBank/DDBJ whole genome shotgun (WGS) entry which is preliminary data.</text>
</comment>
<reference evidence="2" key="1">
    <citation type="submission" date="2022-10" db="EMBL/GenBank/DDBJ databases">
        <title>Adaptive evolution leads to modifications in subtelomeric GC content in a zoonotic Cryptosporidium species.</title>
        <authorList>
            <person name="Li J."/>
            <person name="Feng Y."/>
            <person name="Xiao L."/>
        </authorList>
    </citation>
    <scope>NUCLEOTIDE SEQUENCE</scope>
    <source>
        <strain evidence="2">25894</strain>
    </source>
</reference>
<evidence type="ECO:0000256" key="1">
    <source>
        <dbReference type="SAM" id="MobiDB-lite"/>
    </source>
</evidence>
<gene>
    <name evidence="2" type="ORF">OJ252_913</name>
</gene>
<name>A0ABQ8PA49_9CRYT</name>
<accession>A0ABQ8PA49</accession>
<sequence length="217" mass="24714">MTYESIKSLIVKTSEEYKHSLGSDFKLVLNEINELSDISVDSRIENNSARYFFSLHKGKGKYGVSIVVKRGILGSSELCFDSEDFENVIKISVLSHWDVSGKIRELFEYHTEISESDSTFSLRNNESHNVNISNCEHLRDELIPSCEIISFFDILLLSLFRFAVPQLTKSCIWGENIPLRNSLIEHIASDECFDSANDTSTDSETDERAIKKATRKN</sequence>
<evidence type="ECO:0000313" key="3">
    <source>
        <dbReference type="Proteomes" id="UP001071777"/>
    </source>
</evidence>
<organism evidence="2 3">
    <name type="scientific">Cryptosporidium canis</name>
    <dbReference type="NCBI Taxonomy" id="195482"/>
    <lineage>
        <taxon>Eukaryota</taxon>
        <taxon>Sar</taxon>
        <taxon>Alveolata</taxon>
        <taxon>Apicomplexa</taxon>
        <taxon>Conoidasida</taxon>
        <taxon>Coccidia</taxon>
        <taxon>Eucoccidiorida</taxon>
        <taxon>Eimeriorina</taxon>
        <taxon>Cryptosporidiidae</taxon>
        <taxon>Cryptosporidium</taxon>
    </lineage>
</organism>
<dbReference type="Proteomes" id="UP001071777">
    <property type="component" value="Unassembled WGS sequence"/>
</dbReference>